<dbReference type="OrthoDB" id="5836667at2759"/>
<dbReference type="GO" id="GO:0003723">
    <property type="term" value="F:RNA binding"/>
    <property type="evidence" value="ECO:0007669"/>
    <property type="project" value="UniProtKB-KW"/>
</dbReference>
<dbReference type="PANTHER" id="PTHR13161">
    <property type="entry name" value="SPLICING FACTOR SUPPRESSOR OF WHITE APRICOT"/>
    <property type="match status" value="1"/>
</dbReference>
<dbReference type="SUPFAM" id="SSF109905">
    <property type="entry name" value="Surp module (SWAP domain)"/>
    <property type="match status" value="2"/>
</dbReference>
<dbReference type="Gene3D" id="1.10.10.790">
    <property type="entry name" value="Surp module"/>
    <property type="match status" value="2"/>
</dbReference>
<keyword evidence="3" id="KW-0694">RNA-binding</keyword>
<dbReference type="InterPro" id="IPR000061">
    <property type="entry name" value="Surp"/>
</dbReference>
<evidence type="ECO:0000256" key="5">
    <source>
        <dbReference type="ARBA" id="ARBA00023163"/>
    </source>
</evidence>
<accession>A0A7J7KTJ5</accession>
<dbReference type="AlphaFoldDB" id="A0A7J7KTJ5"/>
<dbReference type="SMART" id="SM00648">
    <property type="entry name" value="SWAP"/>
    <property type="match status" value="2"/>
</dbReference>
<feature type="compositionally biased region" description="Basic and acidic residues" evidence="7">
    <location>
        <begin position="640"/>
        <end position="653"/>
    </location>
</feature>
<keyword evidence="10" id="KW-1185">Reference proteome</keyword>
<feature type="region of interest" description="Disordered" evidence="7">
    <location>
        <begin position="332"/>
        <end position="363"/>
    </location>
</feature>
<name>A0A7J7KTJ5_BUGNE</name>
<feature type="domain" description="SURP motif" evidence="8">
    <location>
        <begin position="196"/>
        <end position="238"/>
    </location>
</feature>
<dbReference type="Pfam" id="PF09750">
    <property type="entry name" value="DRY_EERY"/>
    <property type="match status" value="1"/>
</dbReference>
<feature type="region of interest" description="Disordered" evidence="7">
    <location>
        <begin position="566"/>
        <end position="760"/>
    </location>
</feature>
<evidence type="ECO:0000256" key="7">
    <source>
        <dbReference type="SAM" id="MobiDB-lite"/>
    </source>
</evidence>
<keyword evidence="5" id="KW-0804">Transcription</keyword>
<comment type="caution">
    <text evidence="9">The sequence shown here is derived from an EMBL/GenBank/DDBJ whole genome shotgun (WGS) entry which is preliminary data.</text>
</comment>
<feature type="compositionally biased region" description="Polar residues" evidence="7">
    <location>
        <begin position="508"/>
        <end position="537"/>
    </location>
</feature>
<dbReference type="Pfam" id="PF01805">
    <property type="entry name" value="Surp"/>
    <property type="match status" value="2"/>
</dbReference>
<feature type="compositionally biased region" description="Polar residues" evidence="7">
    <location>
        <begin position="332"/>
        <end position="354"/>
    </location>
</feature>
<dbReference type="EMBL" id="VXIV02000055">
    <property type="protein sequence ID" value="KAF6041388.1"/>
    <property type="molecule type" value="Genomic_DNA"/>
</dbReference>
<evidence type="ECO:0000256" key="2">
    <source>
        <dbReference type="ARBA" id="ARBA00022737"/>
    </source>
</evidence>
<feature type="compositionally biased region" description="Basic and acidic residues" evidence="7">
    <location>
        <begin position="674"/>
        <end position="687"/>
    </location>
</feature>
<sequence>MAFLLHPNNTASDRDSPATVTVEGHQNENLLIFGYHCKLFRDDDKALEIDAGAHLIPWMGDESLKIDRYDGRGHLFDLEPYDADNVRDRELSSEEIRIERLCEEERYLELHTDLAEKAIQEEEEIKRLNMELAESGGYQAVGFSYDQPSATATSDAPSGNTTPKDEEDDDLEFIPPAELCLPAAMTYPKGTKLNSLIEKTAKFVSSHGGQMEIMIKTKQSNNPQFQFLNFEHHLNPYYKHQVYMIKNGRYNPDIHNKPPPPPPNTMDSSNDSDDEGDSSGYLHPSLLAAKTAPSTNQSELTSLPHVQYTQSQLENTSYGRLLKKISINQPLMSNSPQRISTPTFSDTDSNSQPVASEGAVSATTHQYAHTGEATEANGYSYSADAAAYYSHYYNTYEMEPASSRPPSPPADVKPLIDRLISYVKKDGEAFEKQVLSRQDDRFSFLQPGSDYYDYYVWRKHVELGLVEDNSKSKGVSFSIKQKEPETSSISASRVALPVDPESDDEDGSSTADGSHPSHSAQTSNSAAVTVPQSNNSSRVEEKPPLSEESVQKKIAEQKLRDKLAAAAREKMTQVTQNTKDKSLQAERKRKAAMFVTMLKSKQKSSAGAPSAPTSGQELPPPDPHRLSSRGNSSHSQRRDHHSDVSYRLHDNQHHSHSRSRSRSPPSAYSVKVNRSRESHSRSSRHNDSYSSSGSRHNDTSNSSRHSGRRRADDRSYHSRRRRSTSPTHSSKTKSKHKVSQSTDSVNRELMPGLGTSLNPPIPEAYAREAAEAAISLPQAAISSPQAADSREFMLKVRKMLKENRQAVYKEDMFGN</sequence>
<dbReference type="PANTHER" id="PTHR13161:SF15">
    <property type="entry name" value="SPLICING FACTOR, SUPPRESSOR OF WHITE-APRICOT HOMOLOG"/>
    <property type="match status" value="1"/>
</dbReference>
<evidence type="ECO:0000256" key="1">
    <source>
        <dbReference type="ARBA" id="ARBA00022664"/>
    </source>
</evidence>
<organism evidence="9 10">
    <name type="scientific">Bugula neritina</name>
    <name type="common">Brown bryozoan</name>
    <name type="synonym">Sertularia neritina</name>
    <dbReference type="NCBI Taxonomy" id="10212"/>
    <lineage>
        <taxon>Eukaryota</taxon>
        <taxon>Metazoa</taxon>
        <taxon>Spiralia</taxon>
        <taxon>Lophotrochozoa</taxon>
        <taxon>Bryozoa</taxon>
        <taxon>Gymnolaemata</taxon>
        <taxon>Cheilostomatida</taxon>
        <taxon>Flustrina</taxon>
        <taxon>Buguloidea</taxon>
        <taxon>Bugulidae</taxon>
        <taxon>Bugula</taxon>
    </lineage>
</organism>
<feature type="domain" description="SURP motif" evidence="8">
    <location>
        <begin position="415"/>
        <end position="455"/>
    </location>
</feature>
<keyword evidence="4" id="KW-0805">Transcription regulation</keyword>
<feature type="compositionally biased region" description="Basic and acidic residues" evidence="7">
    <location>
        <begin position="538"/>
        <end position="551"/>
    </location>
</feature>
<evidence type="ECO:0000313" key="9">
    <source>
        <dbReference type="EMBL" id="KAF6041388.1"/>
    </source>
</evidence>
<evidence type="ECO:0000256" key="3">
    <source>
        <dbReference type="ARBA" id="ARBA00022884"/>
    </source>
</evidence>
<feature type="region of interest" description="Disordered" evidence="7">
    <location>
        <begin position="143"/>
        <end position="170"/>
    </location>
</feature>
<dbReference type="Proteomes" id="UP000593567">
    <property type="component" value="Unassembled WGS sequence"/>
</dbReference>
<gene>
    <name evidence="9" type="ORF">EB796_000342</name>
</gene>
<dbReference type="InterPro" id="IPR019147">
    <property type="entry name" value="SWAP_N_domain"/>
</dbReference>
<dbReference type="PROSITE" id="PS50128">
    <property type="entry name" value="SURP"/>
    <property type="match status" value="2"/>
</dbReference>
<dbReference type="SMART" id="SM01141">
    <property type="entry name" value="DRY_EERY"/>
    <property type="match status" value="1"/>
</dbReference>
<protein>
    <submittedName>
        <fullName evidence="9">SFSWAP</fullName>
    </submittedName>
</protein>
<keyword evidence="2" id="KW-0677">Repeat</keyword>
<evidence type="ECO:0000256" key="6">
    <source>
        <dbReference type="ARBA" id="ARBA00023187"/>
    </source>
</evidence>
<proteinExistence type="predicted"/>
<feature type="region of interest" description="Disordered" evidence="7">
    <location>
        <begin position="249"/>
        <end position="283"/>
    </location>
</feature>
<dbReference type="InterPro" id="IPR040397">
    <property type="entry name" value="SWAP"/>
</dbReference>
<evidence type="ECO:0000313" key="10">
    <source>
        <dbReference type="Proteomes" id="UP000593567"/>
    </source>
</evidence>
<reference evidence="9" key="1">
    <citation type="submission" date="2020-06" db="EMBL/GenBank/DDBJ databases">
        <title>Draft genome of Bugula neritina, a colonial animal packing powerful symbionts and potential medicines.</title>
        <authorList>
            <person name="Rayko M."/>
        </authorList>
    </citation>
    <scope>NUCLEOTIDE SEQUENCE [LARGE SCALE GENOMIC DNA]</scope>
    <source>
        <strain evidence="9">Kwan_BN1</strain>
    </source>
</reference>
<keyword evidence="6" id="KW-0508">mRNA splicing</keyword>
<dbReference type="GO" id="GO:0000395">
    <property type="term" value="P:mRNA 5'-splice site recognition"/>
    <property type="evidence" value="ECO:0007669"/>
    <property type="project" value="TreeGrafter"/>
</dbReference>
<evidence type="ECO:0000259" key="8">
    <source>
        <dbReference type="PROSITE" id="PS50128"/>
    </source>
</evidence>
<keyword evidence="1" id="KW-0507">mRNA processing</keyword>
<feature type="region of interest" description="Disordered" evidence="7">
    <location>
        <begin position="477"/>
        <end position="551"/>
    </location>
</feature>
<feature type="compositionally biased region" description="Polar residues" evidence="7">
    <location>
        <begin position="146"/>
        <end position="162"/>
    </location>
</feature>
<feature type="compositionally biased region" description="Low complexity" evidence="7">
    <location>
        <begin position="604"/>
        <end position="615"/>
    </location>
</feature>
<dbReference type="InterPro" id="IPR035967">
    <property type="entry name" value="SWAP/Surp_sf"/>
</dbReference>
<evidence type="ECO:0000256" key="4">
    <source>
        <dbReference type="ARBA" id="ARBA00023015"/>
    </source>
</evidence>